<proteinExistence type="predicted"/>
<evidence type="ECO:0000313" key="3">
    <source>
        <dbReference type="Proteomes" id="UP000001307"/>
    </source>
</evidence>
<dbReference type="InParanoid" id="E4WW81"/>
<dbReference type="EMBL" id="FN653017">
    <property type="protein sequence ID" value="CBY21384.1"/>
    <property type="molecule type" value="Genomic_DNA"/>
</dbReference>
<organism evidence="2">
    <name type="scientific">Oikopleura dioica</name>
    <name type="common">Tunicate</name>
    <dbReference type="NCBI Taxonomy" id="34765"/>
    <lineage>
        <taxon>Eukaryota</taxon>
        <taxon>Metazoa</taxon>
        <taxon>Chordata</taxon>
        <taxon>Tunicata</taxon>
        <taxon>Appendicularia</taxon>
        <taxon>Copelata</taxon>
        <taxon>Oikopleuridae</taxon>
        <taxon>Oikopleura</taxon>
    </lineage>
</organism>
<feature type="region of interest" description="Disordered" evidence="1">
    <location>
        <begin position="196"/>
        <end position="217"/>
    </location>
</feature>
<protein>
    <submittedName>
        <fullName evidence="2">Uncharacterized protein</fullName>
    </submittedName>
</protein>
<dbReference type="AlphaFoldDB" id="E4WW81"/>
<keyword evidence="3" id="KW-1185">Reference proteome</keyword>
<reference evidence="2" key="1">
    <citation type="journal article" date="2010" name="Science">
        <title>Plasticity of animal genome architecture unmasked by rapid evolution of a pelagic tunicate.</title>
        <authorList>
            <person name="Denoeud F."/>
            <person name="Henriet S."/>
            <person name="Mungpakdee S."/>
            <person name="Aury J.M."/>
            <person name="Da Silva C."/>
            <person name="Brinkmann H."/>
            <person name="Mikhaleva J."/>
            <person name="Olsen L.C."/>
            <person name="Jubin C."/>
            <person name="Canestro C."/>
            <person name="Bouquet J.M."/>
            <person name="Danks G."/>
            <person name="Poulain J."/>
            <person name="Campsteijn C."/>
            <person name="Adamski M."/>
            <person name="Cross I."/>
            <person name="Yadetie F."/>
            <person name="Muffato M."/>
            <person name="Louis A."/>
            <person name="Butcher S."/>
            <person name="Tsagkogeorga G."/>
            <person name="Konrad A."/>
            <person name="Singh S."/>
            <person name="Jensen M.F."/>
            <person name="Cong E.H."/>
            <person name="Eikeseth-Otteraa H."/>
            <person name="Noel B."/>
            <person name="Anthouard V."/>
            <person name="Porcel B.M."/>
            <person name="Kachouri-Lafond R."/>
            <person name="Nishino A."/>
            <person name="Ugolini M."/>
            <person name="Chourrout P."/>
            <person name="Nishida H."/>
            <person name="Aasland R."/>
            <person name="Huzurbazar S."/>
            <person name="Westhof E."/>
            <person name="Delsuc F."/>
            <person name="Lehrach H."/>
            <person name="Reinhardt R."/>
            <person name="Weissenbach J."/>
            <person name="Roy S.W."/>
            <person name="Artiguenave F."/>
            <person name="Postlethwait J.H."/>
            <person name="Manak J.R."/>
            <person name="Thompson E.M."/>
            <person name="Jaillon O."/>
            <person name="Du Pasquier L."/>
            <person name="Boudinot P."/>
            <person name="Liberles D.A."/>
            <person name="Volff J.N."/>
            <person name="Philippe H."/>
            <person name="Lenhard B."/>
            <person name="Roest Crollius H."/>
            <person name="Wincker P."/>
            <person name="Chourrout D."/>
        </authorList>
    </citation>
    <scope>NUCLEOTIDE SEQUENCE [LARGE SCALE GENOMIC DNA]</scope>
</reference>
<feature type="compositionally biased region" description="Basic and acidic residues" evidence="1">
    <location>
        <begin position="196"/>
        <end position="213"/>
    </location>
</feature>
<name>E4WW81_OIKDI</name>
<dbReference type="Proteomes" id="UP000001307">
    <property type="component" value="Unassembled WGS sequence"/>
</dbReference>
<accession>E4WW81</accession>
<dbReference type="OrthoDB" id="10483973at2759"/>
<evidence type="ECO:0000313" key="2">
    <source>
        <dbReference type="EMBL" id="CBY21384.1"/>
    </source>
</evidence>
<gene>
    <name evidence="2" type="ORF">GSOID_T00009148001</name>
</gene>
<evidence type="ECO:0000256" key="1">
    <source>
        <dbReference type="SAM" id="MobiDB-lite"/>
    </source>
</evidence>
<sequence length="322" mass="36250">MKVSILSSFFLSIDGAKEQRCNVAEILAEIFEENVDRKSEIQRLKRGYKIRPEKGQKNPFSFRLKKKEVINWKPEQGAAIGFIRCNYQPDLRTKIKCLPNGEAVVEGPIQKCERGCDIAKLGLFSQNADSSCENTESGIEPQGSRCKRRCVLNSSIETSKPIICECNGKFCKYTVGHQGKNLAFNPEPLEKLCREHKTEDETKTNPESQKEQKGNNIYGDSNGDFGMLLDAVSHNFVEEECRSYFTGDLNSGCWSLVDGKCHLTNPACFRLTCLEDSMSGWFRRDLLGEPKDDINTLSTKLRQSSGGFKFQEVLGETGSVRK</sequence>